<dbReference type="SUPFAM" id="SSF53474">
    <property type="entry name" value="alpha/beta-Hydrolases"/>
    <property type="match status" value="1"/>
</dbReference>
<evidence type="ECO:0000259" key="1">
    <source>
        <dbReference type="Pfam" id="PF12697"/>
    </source>
</evidence>
<dbReference type="InterPro" id="IPR029058">
    <property type="entry name" value="AB_hydrolase_fold"/>
</dbReference>
<dbReference type="PATRIC" id="fig|1306954.6.peg.276"/>
<name>A0A137SIG9_9GAMM</name>
<dbReference type="Pfam" id="PF12697">
    <property type="entry name" value="Abhydrolase_6"/>
    <property type="match status" value="1"/>
</dbReference>
<gene>
    <name evidence="2" type="ORF">J122_283</name>
</gene>
<dbReference type="Gene3D" id="3.40.50.1820">
    <property type="entry name" value="alpha/beta hydrolase"/>
    <property type="match status" value="1"/>
</dbReference>
<feature type="domain" description="AB hydrolase-1" evidence="1">
    <location>
        <begin position="13"/>
        <end position="236"/>
    </location>
</feature>
<protein>
    <submittedName>
        <fullName evidence="2">Hydrolase, alpha/beta fold family</fullName>
    </submittedName>
</protein>
<evidence type="ECO:0000313" key="3">
    <source>
        <dbReference type="Proteomes" id="UP000070282"/>
    </source>
</evidence>
<dbReference type="EMBL" id="LOCO01000001">
    <property type="protein sequence ID" value="KXO12234.1"/>
    <property type="molecule type" value="Genomic_DNA"/>
</dbReference>
<dbReference type="Proteomes" id="UP000070282">
    <property type="component" value="Unassembled WGS sequence"/>
</dbReference>
<keyword evidence="2" id="KW-0378">Hydrolase</keyword>
<dbReference type="GO" id="GO:0016787">
    <property type="term" value="F:hydrolase activity"/>
    <property type="evidence" value="ECO:0007669"/>
    <property type="project" value="UniProtKB-KW"/>
</dbReference>
<dbReference type="AlphaFoldDB" id="A0A137SIG9"/>
<dbReference type="RefSeq" id="WP_061330803.1">
    <property type="nucleotide sequence ID" value="NZ_LOCO01000001.1"/>
</dbReference>
<sequence>MHWILLRGLTREHGHWGPFAEQLRAAMPDDHVHLVDLPGTGIHYRDDSPGTIAGIRQKVLEQVGHIPRPFSIVALSMGGMVALDWAQHAEPGELQHLVLINTSSGFSPPWRRMRPGTWPRVLRLLARRELFHRERDILELTSNREVPLSLCKAWYSIQRQRPVSFYNAIRQLAAAARYKPQTRAPMADALLLASKGDRIVHWQCSAELEKRWCWTLKVHPDAGHDLPLDEPAWVIRQIREWLPGQ</sequence>
<comment type="caution">
    <text evidence="2">The sequence shown here is derived from an EMBL/GenBank/DDBJ whole genome shotgun (WGS) entry which is preliminary data.</text>
</comment>
<organism evidence="2 3">
    <name type="scientific">Marinobacter excellens LAMA 842</name>
    <dbReference type="NCBI Taxonomy" id="1306954"/>
    <lineage>
        <taxon>Bacteria</taxon>
        <taxon>Pseudomonadati</taxon>
        <taxon>Pseudomonadota</taxon>
        <taxon>Gammaproteobacteria</taxon>
        <taxon>Pseudomonadales</taxon>
        <taxon>Marinobacteraceae</taxon>
        <taxon>Marinobacter</taxon>
    </lineage>
</organism>
<evidence type="ECO:0000313" key="2">
    <source>
        <dbReference type="EMBL" id="KXO12234.1"/>
    </source>
</evidence>
<keyword evidence="3" id="KW-1185">Reference proteome</keyword>
<reference evidence="3" key="1">
    <citation type="submission" date="2015-12" db="EMBL/GenBank/DDBJ databases">
        <authorList>
            <person name="Lima A."/>
            <person name="Farahani Zayas N."/>
            <person name="Castro Da Silva M.A."/>
            <person name="Cabral A."/>
            <person name="Pessatti M.L."/>
        </authorList>
    </citation>
    <scope>NUCLEOTIDE SEQUENCE [LARGE SCALE GENOMIC DNA]</scope>
    <source>
        <strain evidence="3">LAMA 842</strain>
    </source>
</reference>
<proteinExistence type="predicted"/>
<accession>A0A137SIG9</accession>
<dbReference type="InterPro" id="IPR000073">
    <property type="entry name" value="AB_hydrolase_1"/>
</dbReference>